<dbReference type="CDD" id="cd21669">
    <property type="entry name" value="SMP_SF"/>
    <property type="match status" value="1"/>
</dbReference>
<reference evidence="8" key="1">
    <citation type="submission" date="2020-05" db="UniProtKB">
        <authorList>
            <consortium name="EnsemblMetazoa"/>
        </authorList>
    </citation>
    <scope>IDENTIFICATION</scope>
    <source>
        <strain evidence="8">BB02</strain>
    </source>
</reference>
<dbReference type="PROSITE" id="PS51847">
    <property type="entry name" value="SMP"/>
    <property type="match status" value="1"/>
</dbReference>
<proteinExistence type="predicted"/>
<keyword evidence="6" id="KW-1133">Transmembrane helix</keyword>
<feature type="domain" description="SMP-LTD" evidence="7">
    <location>
        <begin position="69"/>
        <end position="280"/>
    </location>
</feature>
<dbReference type="EnsemblMetazoa" id="BGLB023744-RA">
    <property type="protein sequence ID" value="BGLB023744-PA"/>
    <property type="gene ID" value="BGLB023744"/>
</dbReference>
<evidence type="ECO:0000313" key="9">
    <source>
        <dbReference type="Proteomes" id="UP000076420"/>
    </source>
</evidence>
<evidence type="ECO:0000256" key="6">
    <source>
        <dbReference type="SAM" id="Phobius"/>
    </source>
</evidence>
<evidence type="ECO:0000256" key="4">
    <source>
        <dbReference type="ARBA" id="ARBA00023121"/>
    </source>
</evidence>
<dbReference type="InterPro" id="IPR031468">
    <property type="entry name" value="SMP_LBD"/>
</dbReference>
<evidence type="ECO:0000259" key="7">
    <source>
        <dbReference type="PROSITE" id="PS51847"/>
    </source>
</evidence>
<evidence type="ECO:0000256" key="5">
    <source>
        <dbReference type="ARBA" id="ARBA00023136"/>
    </source>
</evidence>
<feature type="transmembrane region" description="Helical" evidence="6">
    <location>
        <begin position="33"/>
        <end position="50"/>
    </location>
</feature>
<dbReference type="GO" id="GO:0006869">
    <property type="term" value="P:lipid transport"/>
    <property type="evidence" value="ECO:0007669"/>
    <property type="project" value="UniProtKB-KW"/>
</dbReference>
<dbReference type="GO" id="GO:0016020">
    <property type="term" value="C:membrane"/>
    <property type="evidence" value="ECO:0007669"/>
    <property type="project" value="UniProtKB-SubCell"/>
</dbReference>
<dbReference type="InterPro" id="IPR052455">
    <property type="entry name" value="Tricalbin_domain"/>
</dbReference>
<dbReference type="VEuPathDB" id="VectorBase:BGLB023744"/>
<keyword evidence="5 6" id="KW-0472">Membrane</keyword>
<dbReference type="PANTHER" id="PTHR46980">
    <property type="entry name" value="TRICALBIN-1-RELATED"/>
    <property type="match status" value="1"/>
</dbReference>
<dbReference type="Proteomes" id="UP000076420">
    <property type="component" value="Unassembled WGS sequence"/>
</dbReference>
<keyword evidence="4" id="KW-0446">Lipid-binding</keyword>
<feature type="transmembrane region" description="Helical" evidence="6">
    <location>
        <begin position="7"/>
        <end position="27"/>
    </location>
</feature>
<sequence>MSSIFQATDFLGLYPVTGISLFLSWILGSYNFSYVWIIFLIVAFSLFLKVRNYAKFKELFGNSRDGSVQQETLKWVNFILNKWFVFSSDYLNQVLMTSIDTRLKKAKLTYVENLNIISCQLGTQTPELTNLRVSEIKNPYFQWFHDLKSFSHLQLVQLFPSYQVKVEAAVTLNSKDLKIKLHGHFLTPFFDMDTDVLLEGLSLHGNIQIILSLSKEIPFPHISKATFCFTERPKLNFNVYIWTYLNLMKMPFISSEIHNSLMAELSRQVISPASLDIDLGSFLS</sequence>
<evidence type="ECO:0000256" key="3">
    <source>
        <dbReference type="ARBA" id="ARBA00023055"/>
    </source>
</evidence>
<protein>
    <recommendedName>
        <fullName evidence="7">SMP-LTD domain-containing protein</fullName>
    </recommendedName>
</protein>
<keyword evidence="6" id="KW-0812">Transmembrane</keyword>
<accession>A0A2C9KUM8</accession>
<dbReference type="PANTHER" id="PTHR46980:SF2">
    <property type="entry name" value="TRICALBIN-1-RELATED"/>
    <property type="match status" value="1"/>
</dbReference>
<dbReference type="VEuPathDB" id="VectorBase:BGLAX_045750"/>
<gene>
    <name evidence="8" type="primary">106053003</name>
</gene>
<organism evidence="8 9">
    <name type="scientific">Biomphalaria glabrata</name>
    <name type="common">Bloodfluke planorb</name>
    <name type="synonym">Freshwater snail</name>
    <dbReference type="NCBI Taxonomy" id="6526"/>
    <lineage>
        <taxon>Eukaryota</taxon>
        <taxon>Metazoa</taxon>
        <taxon>Spiralia</taxon>
        <taxon>Lophotrochozoa</taxon>
        <taxon>Mollusca</taxon>
        <taxon>Gastropoda</taxon>
        <taxon>Heterobranchia</taxon>
        <taxon>Euthyneura</taxon>
        <taxon>Panpulmonata</taxon>
        <taxon>Hygrophila</taxon>
        <taxon>Lymnaeoidea</taxon>
        <taxon>Planorbidae</taxon>
        <taxon>Biomphalaria</taxon>
    </lineage>
</organism>
<dbReference type="KEGG" id="bgt:106053003"/>
<dbReference type="GO" id="GO:0008289">
    <property type="term" value="F:lipid binding"/>
    <property type="evidence" value="ECO:0007669"/>
    <property type="project" value="UniProtKB-KW"/>
</dbReference>
<name>A0A2C9KUM8_BIOGL</name>
<dbReference type="Pfam" id="PF25669">
    <property type="entry name" value="SMP_MUG190-like"/>
    <property type="match status" value="1"/>
</dbReference>
<keyword evidence="3" id="KW-0445">Lipid transport</keyword>
<evidence type="ECO:0000256" key="1">
    <source>
        <dbReference type="ARBA" id="ARBA00004370"/>
    </source>
</evidence>
<comment type="subcellular location">
    <subcellularLocation>
        <location evidence="1">Membrane</location>
    </subcellularLocation>
</comment>
<evidence type="ECO:0000256" key="2">
    <source>
        <dbReference type="ARBA" id="ARBA00022448"/>
    </source>
</evidence>
<evidence type="ECO:0000313" key="8">
    <source>
        <dbReference type="EnsemblMetazoa" id="BGLB023744-PA"/>
    </source>
</evidence>
<dbReference type="AlphaFoldDB" id="A0A2C9KUM8"/>
<keyword evidence="2" id="KW-0813">Transport</keyword>